<evidence type="ECO:0000313" key="2">
    <source>
        <dbReference type="EMBL" id="KZE67811.1"/>
    </source>
</evidence>
<dbReference type="AlphaFoldDB" id="A0A161TPC1"/>
<keyword evidence="1" id="KW-0732">Signal</keyword>
<protein>
    <recommendedName>
        <fullName evidence="4">YhcN/YlaJ family sporulation lipoprotein</fullName>
    </recommendedName>
</protein>
<evidence type="ECO:0000313" key="3">
    <source>
        <dbReference type="Proteomes" id="UP000076567"/>
    </source>
</evidence>
<dbReference type="GO" id="GO:0030435">
    <property type="term" value="P:sporulation resulting in formation of a cellular spore"/>
    <property type="evidence" value="ECO:0007669"/>
    <property type="project" value="InterPro"/>
</dbReference>
<feature type="signal peptide" evidence="1">
    <location>
        <begin position="1"/>
        <end position="20"/>
    </location>
</feature>
<feature type="chain" id="PRO_5007828017" description="YhcN/YlaJ family sporulation lipoprotein" evidence="1">
    <location>
        <begin position="21"/>
        <end position="181"/>
    </location>
</feature>
<keyword evidence="3" id="KW-1185">Reference proteome</keyword>
<dbReference type="EMBL" id="LRFC01000008">
    <property type="protein sequence ID" value="KZE67811.1"/>
    <property type="molecule type" value="Genomic_DNA"/>
</dbReference>
<dbReference type="NCBIfam" id="TIGR02898">
    <property type="entry name" value="spore_YhcN_YlaJ"/>
    <property type="match status" value="1"/>
</dbReference>
<dbReference type="InterPro" id="IPR019076">
    <property type="entry name" value="Spore_lipoprot_YhcN/YlaJ-like"/>
</dbReference>
<dbReference type="RefSeq" id="WP_066239150.1">
    <property type="nucleotide sequence ID" value="NZ_LRFC01000008.1"/>
</dbReference>
<dbReference type="Pfam" id="PF09580">
    <property type="entry name" value="Spore_YhcN_YlaJ"/>
    <property type="match status" value="1"/>
</dbReference>
<dbReference type="InterPro" id="IPR014247">
    <property type="entry name" value="Spore_lipoprot_YhcN/YlaJ"/>
</dbReference>
<dbReference type="OrthoDB" id="1707228at2"/>
<comment type="caution">
    <text evidence="2">The sequence shown here is derived from an EMBL/GenBank/DDBJ whole genome shotgun (WGS) entry which is preliminary data.</text>
</comment>
<sequence length="181" mass="20331">MKKTILVTSMAVMLSSFLGACGMNNNDKDLGREARDNMTKVNYDNRADRDMNDMNNNMNMGTDNYRYDENARMDVADEAANKVTDLKEVQNATVIVTDNNAYVAAMLEGGESQKLSKETEKKIGDAVRSTDPDINDVFVSTNPDFMDRLRGYADEINKGNPVSGFIKEFNETIQRVFPTNR</sequence>
<dbReference type="Proteomes" id="UP000076567">
    <property type="component" value="Unassembled WGS sequence"/>
</dbReference>
<reference evidence="3" key="1">
    <citation type="submission" date="2016-01" db="EMBL/GenBank/DDBJ databases">
        <title>Draft genome of Chromobacterium sp. F49.</title>
        <authorList>
            <person name="Hong K.W."/>
        </authorList>
    </citation>
    <scope>NUCLEOTIDE SEQUENCE [LARGE SCALE GENOMIC DNA]</scope>
    <source>
        <strain evidence="3">P7IIIA</strain>
    </source>
</reference>
<organism evidence="2 3">
    <name type="scientific">Fictibacillus phosphorivorans</name>
    <dbReference type="NCBI Taxonomy" id="1221500"/>
    <lineage>
        <taxon>Bacteria</taxon>
        <taxon>Bacillati</taxon>
        <taxon>Bacillota</taxon>
        <taxon>Bacilli</taxon>
        <taxon>Bacillales</taxon>
        <taxon>Fictibacillaceae</taxon>
        <taxon>Fictibacillus</taxon>
    </lineage>
</organism>
<gene>
    <name evidence="2" type="ORF">AWM68_18770</name>
</gene>
<accession>A0A161TPC1</accession>
<proteinExistence type="predicted"/>
<evidence type="ECO:0008006" key="4">
    <source>
        <dbReference type="Google" id="ProtNLM"/>
    </source>
</evidence>
<evidence type="ECO:0000256" key="1">
    <source>
        <dbReference type="SAM" id="SignalP"/>
    </source>
</evidence>
<dbReference type="PROSITE" id="PS51257">
    <property type="entry name" value="PROKAR_LIPOPROTEIN"/>
    <property type="match status" value="1"/>
</dbReference>
<name>A0A161TPC1_9BACL</name>